<accession>A0A8T1ZL14</accession>
<dbReference type="InterPro" id="IPR007527">
    <property type="entry name" value="Znf_SWIM"/>
</dbReference>
<keyword evidence="2 4" id="KW-0863">Zinc-finger</keyword>
<dbReference type="PANTHER" id="PTHR31973">
    <property type="entry name" value="POLYPROTEIN, PUTATIVE-RELATED"/>
    <property type="match status" value="1"/>
</dbReference>
<gene>
    <name evidence="7" type="ORF">ISN45_Aa05g005440</name>
</gene>
<reference evidence="7 8" key="1">
    <citation type="submission" date="2020-12" db="EMBL/GenBank/DDBJ databases">
        <title>Concerted genomic and epigenomic changes stabilize Arabidopsis allopolyploids.</title>
        <authorList>
            <person name="Chen Z."/>
        </authorList>
    </citation>
    <scope>NUCLEOTIDE SEQUENCE [LARGE SCALE GENOMIC DNA]</scope>
    <source>
        <strain evidence="7">Allo738</strain>
        <tissue evidence="7">Leaf</tissue>
    </source>
</reference>
<dbReference type="InterPro" id="IPR018289">
    <property type="entry name" value="MULE_transposase_dom"/>
</dbReference>
<dbReference type="GO" id="GO:0008270">
    <property type="term" value="F:zinc ion binding"/>
    <property type="evidence" value="ECO:0007669"/>
    <property type="project" value="UniProtKB-KW"/>
</dbReference>
<feature type="domain" description="SWIM-type" evidence="6">
    <location>
        <begin position="797"/>
        <end position="829"/>
    </location>
</feature>
<evidence type="ECO:0000256" key="1">
    <source>
        <dbReference type="ARBA" id="ARBA00022723"/>
    </source>
</evidence>
<comment type="caution">
    <text evidence="7">The sequence shown here is derived from an EMBL/GenBank/DDBJ whole genome shotgun (WGS) entry which is preliminary data.</text>
</comment>
<organism evidence="7 8">
    <name type="scientific">Arabidopsis thaliana x Arabidopsis arenosa</name>
    <dbReference type="NCBI Taxonomy" id="1240361"/>
    <lineage>
        <taxon>Eukaryota</taxon>
        <taxon>Viridiplantae</taxon>
        <taxon>Streptophyta</taxon>
        <taxon>Embryophyta</taxon>
        <taxon>Tracheophyta</taxon>
        <taxon>Spermatophyta</taxon>
        <taxon>Magnoliopsida</taxon>
        <taxon>eudicotyledons</taxon>
        <taxon>Gunneridae</taxon>
        <taxon>Pentapetalae</taxon>
        <taxon>rosids</taxon>
        <taxon>malvids</taxon>
        <taxon>Brassicales</taxon>
        <taxon>Brassicaceae</taxon>
        <taxon>Camelineae</taxon>
        <taxon>Arabidopsis</taxon>
    </lineage>
</organism>
<name>A0A8T1ZL14_9BRAS</name>
<dbReference type="EMBL" id="JAEFBK010000010">
    <property type="protein sequence ID" value="KAG7558930.1"/>
    <property type="molecule type" value="Genomic_DNA"/>
</dbReference>
<keyword evidence="8" id="KW-1185">Reference proteome</keyword>
<dbReference type="Pfam" id="PF10532">
    <property type="entry name" value="Plant_all_beta"/>
    <property type="match status" value="1"/>
</dbReference>
<evidence type="ECO:0000256" key="5">
    <source>
        <dbReference type="SAM" id="MobiDB-lite"/>
    </source>
</evidence>
<evidence type="ECO:0000259" key="6">
    <source>
        <dbReference type="PROSITE" id="PS50966"/>
    </source>
</evidence>
<evidence type="ECO:0000313" key="7">
    <source>
        <dbReference type="EMBL" id="KAG7558930.1"/>
    </source>
</evidence>
<evidence type="ECO:0000256" key="3">
    <source>
        <dbReference type="ARBA" id="ARBA00022833"/>
    </source>
</evidence>
<dbReference type="PANTHER" id="PTHR31973:SF187">
    <property type="entry name" value="MUTATOR TRANSPOSASE MUDRA PROTEIN"/>
    <property type="match status" value="1"/>
</dbReference>
<keyword evidence="1" id="KW-0479">Metal-binding</keyword>
<sequence length="929" mass="105974">MDVLITTASEWWYILNFEVPIMGEFPMIGALEQGDFFVPAKIPKDMPPGNANAIKYLLSPAERPTSTEKAEYCSICMGLLAYGVGEDECVRLPLCNHGFHKPCIKTWLEDSTLHSQLEAMKKKSHTNVHFDYGGYYSEGNEWIYKNSLYAISFKTACLEKITYSVLLDKITTKVGQNGVPGNLRLSYNLSKARRETYIVDDEDVYIFLTECDEEGRIPVLHVELLSDNNQRVEVLVPERRSSVGVNYVELVNVNEGLENDVNEVLVNDVNEVLVNEVLVNEDMVNEVMVNEVCANVTGMEVVAVERSMDNHLDEDVDGMFDFDDIPAIPNRVKGTPKNIEWEDGTGIELYQEFCSKEALWELVNKAAKQLVYGVLTIKSDPLRLMLRCKQYSQGCKWYLRVARTKQSDYWSVRVHRKIHTCSRSVESTSNSVQRGTPRLIAAVLHADFPGNLQTPNPKSIMSIVTGRLGVHCSYSTALRGKMQHVSEVRGGPEKSYKMLFSYLYMLEKVNRGTVTGVELEEKKFKYLFIALGASIEGFRAMRKVIIVDATHLKTVYGGMLVIATAQDPNHHHYPLAFGVIDAEKDDSWIWFFQKLKTVYPEVPDLVFISDRHQSIKKAVMTVYPNAHHVHCIWHLSQNLRLRAKTDKDGAAKKFLECAHAYTESEFNREYGIFRSRWSNAADYLDRAVGREQWSRYHFQGDKYNIDTSNAAESMNAVFKKARKYHLLPMIDAMVEKFSEWFNNHRQDSGNASSTSQVVPFVENILHARCLVAAKLKVVELNSYRQEYNVIDGMSVSFLVDLKMKTCSCKTFDIDKYPCVHAIAAARFLARKEGRNADVSIYGLCSVFYLIDTWALAYYRTLFVVPHESEWNIPESVKELEAEPPDYTPKKGRNQDKRFPSVGEKRRKSNKAVPGINLERWLQPEDPEAS</sequence>
<evidence type="ECO:0000256" key="2">
    <source>
        <dbReference type="ARBA" id="ARBA00022771"/>
    </source>
</evidence>
<dbReference type="SMART" id="SM00575">
    <property type="entry name" value="ZnF_PMZ"/>
    <property type="match status" value="1"/>
</dbReference>
<protein>
    <submittedName>
        <fullName evidence="7">Zinc finger SWIM-type</fullName>
    </submittedName>
</protein>
<dbReference type="Pfam" id="PF04434">
    <property type="entry name" value="SWIM"/>
    <property type="match status" value="1"/>
</dbReference>
<dbReference type="Pfam" id="PF10551">
    <property type="entry name" value="MULE"/>
    <property type="match status" value="1"/>
</dbReference>
<dbReference type="PROSITE" id="PS50966">
    <property type="entry name" value="ZF_SWIM"/>
    <property type="match status" value="1"/>
</dbReference>
<dbReference type="AlphaFoldDB" id="A0A8T1ZL14"/>
<evidence type="ECO:0000256" key="4">
    <source>
        <dbReference type="PROSITE-ProRule" id="PRU00325"/>
    </source>
</evidence>
<evidence type="ECO:0000313" key="8">
    <source>
        <dbReference type="Proteomes" id="UP000694240"/>
    </source>
</evidence>
<keyword evidence="3" id="KW-0862">Zinc</keyword>
<dbReference type="InterPro" id="IPR006564">
    <property type="entry name" value="Znf_PMZ"/>
</dbReference>
<proteinExistence type="predicted"/>
<dbReference type="InterPro" id="IPR018290">
    <property type="entry name" value="MULE_transposase_N"/>
</dbReference>
<feature type="region of interest" description="Disordered" evidence="5">
    <location>
        <begin position="881"/>
        <end position="929"/>
    </location>
</feature>
<dbReference type="Proteomes" id="UP000694240">
    <property type="component" value="Chromosome 10"/>
</dbReference>